<sequence length="197" mass="23561">MKQIVICFDLFYKGGESVGEQLDIESLFKDYHRDVYQFCLYFTHSVQEAEDITQETFIKAIKNIRTLTNPDRGKYWLLAIARNTAIDHLRKRKMNEFLPDFFEKIISGDPSLDDQILRKEEWEEVHNALYKMKPHYRAIMILRGIQELTVSETAEILQITELKVRVDFHRAVKILKKEMQDRERKVISDEYKRRIDS</sequence>
<evidence type="ECO:0000313" key="8">
    <source>
        <dbReference type="Proteomes" id="UP000257144"/>
    </source>
</evidence>
<name>A0A3D8GWT0_9BACI</name>
<comment type="caution">
    <text evidence="7">The sequence shown here is derived from an EMBL/GenBank/DDBJ whole genome shotgun (WGS) entry which is preliminary data.</text>
</comment>
<dbReference type="Proteomes" id="UP000257144">
    <property type="component" value="Unassembled WGS sequence"/>
</dbReference>
<dbReference type="GO" id="GO:0016987">
    <property type="term" value="F:sigma factor activity"/>
    <property type="evidence" value="ECO:0007669"/>
    <property type="project" value="UniProtKB-KW"/>
</dbReference>
<dbReference type="Pfam" id="PF08281">
    <property type="entry name" value="Sigma70_r4_2"/>
    <property type="match status" value="1"/>
</dbReference>
<gene>
    <name evidence="7" type="ORF">DRW41_04975</name>
</gene>
<evidence type="ECO:0000256" key="2">
    <source>
        <dbReference type="ARBA" id="ARBA00023015"/>
    </source>
</evidence>
<organism evidence="7 8">
    <name type="scientific">Neobacillus piezotolerans</name>
    <dbReference type="NCBI Taxonomy" id="2259171"/>
    <lineage>
        <taxon>Bacteria</taxon>
        <taxon>Bacillati</taxon>
        <taxon>Bacillota</taxon>
        <taxon>Bacilli</taxon>
        <taxon>Bacillales</taxon>
        <taxon>Bacillaceae</taxon>
        <taxon>Neobacillus</taxon>
    </lineage>
</organism>
<feature type="domain" description="RNA polymerase sigma-70 region 2" evidence="5">
    <location>
        <begin position="27"/>
        <end position="93"/>
    </location>
</feature>
<reference evidence="7 8" key="1">
    <citation type="submission" date="2018-07" db="EMBL/GenBank/DDBJ databases">
        <title>Bacillus sp. YLB-04 draft genome sequence.</title>
        <authorList>
            <person name="Yu L."/>
            <person name="Tang X."/>
        </authorList>
    </citation>
    <scope>NUCLEOTIDE SEQUENCE [LARGE SCALE GENOMIC DNA]</scope>
    <source>
        <strain evidence="7 8">YLB-04</strain>
    </source>
</reference>
<keyword evidence="8" id="KW-1185">Reference proteome</keyword>
<accession>A0A3D8GWT0</accession>
<dbReference type="AlphaFoldDB" id="A0A3D8GWT0"/>
<evidence type="ECO:0000313" key="7">
    <source>
        <dbReference type="EMBL" id="RDU38910.1"/>
    </source>
</evidence>
<dbReference type="InterPro" id="IPR013249">
    <property type="entry name" value="RNA_pol_sigma70_r4_t2"/>
</dbReference>
<dbReference type="NCBIfam" id="TIGR02937">
    <property type="entry name" value="sigma70-ECF"/>
    <property type="match status" value="1"/>
</dbReference>
<keyword evidence="2" id="KW-0805">Transcription regulation</keyword>
<dbReference type="InterPro" id="IPR007627">
    <property type="entry name" value="RNA_pol_sigma70_r2"/>
</dbReference>
<dbReference type="GO" id="GO:0003677">
    <property type="term" value="F:DNA binding"/>
    <property type="evidence" value="ECO:0007669"/>
    <property type="project" value="InterPro"/>
</dbReference>
<proteinExistence type="inferred from homology"/>
<protein>
    <submittedName>
        <fullName evidence="7">RNA polymerase sigma factor</fullName>
    </submittedName>
</protein>
<dbReference type="Gene3D" id="1.10.1740.10">
    <property type="match status" value="1"/>
</dbReference>
<dbReference type="InterPro" id="IPR039425">
    <property type="entry name" value="RNA_pol_sigma-70-like"/>
</dbReference>
<dbReference type="SUPFAM" id="SSF88659">
    <property type="entry name" value="Sigma3 and sigma4 domains of RNA polymerase sigma factors"/>
    <property type="match status" value="1"/>
</dbReference>
<dbReference type="InterPro" id="IPR013324">
    <property type="entry name" value="RNA_pol_sigma_r3/r4-like"/>
</dbReference>
<dbReference type="InterPro" id="IPR013325">
    <property type="entry name" value="RNA_pol_sigma_r2"/>
</dbReference>
<dbReference type="EMBL" id="QNQT01000001">
    <property type="protein sequence ID" value="RDU38910.1"/>
    <property type="molecule type" value="Genomic_DNA"/>
</dbReference>
<dbReference type="Pfam" id="PF04542">
    <property type="entry name" value="Sigma70_r2"/>
    <property type="match status" value="1"/>
</dbReference>
<dbReference type="PANTHER" id="PTHR43133">
    <property type="entry name" value="RNA POLYMERASE ECF-TYPE SIGMA FACTO"/>
    <property type="match status" value="1"/>
</dbReference>
<evidence type="ECO:0000259" key="6">
    <source>
        <dbReference type="Pfam" id="PF08281"/>
    </source>
</evidence>
<evidence type="ECO:0000259" key="5">
    <source>
        <dbReference type="Pfam" id="PF04542"/>
    </source>
</evidence>
<dbReference type="InterPro" id="IPR036388">
    <property type="entry name" value="WH-like_DNA-bd_sf"/>
</dbReference>
<dbReference type="Gene3D" id="1.10.10.10">
    <property type="entry name" value="Winged helix-like DNA-binding domain superfamily/Winged helix DNA-binding domain"/>
    <property type="match status" value="1"/>
</dbReference>
<keyword evidence="4" id="KW-0804">Transcription</keyword>
<comment type="similarity">
    <text evidence="1">Belongs to the sigma-70 factor family. ECF subfamily.</text>
</comment>
<evidence type="ECO:0000256" key="4">
    <source>
        <dbReference type="ARBA" id="ARBA00023163"/>
    </source>
</evidence>
<dbReference type="OrthoDB" id="2470848at2"/>
<dbReference type="SUPFAM" id="SSF88946">
    <property type="entry name" value="Sigma2 domain of RNA polymerase sigma factors"/>
    <property type="match status" value="1"/>
</dbReference>
<evidence type="ECO:0000256" key="1">
    <source>
        <dbReference type="ARBA" id="ARBA00010641"/>
    </source>
</evidence>
<keyword evidence="3" id="KW-0731">Sigma factor</keyword>
<feature type="domain" description="RNA polymerase sigma factor 70 region 4 type 2" evidence="6">
    <location>
        <begin position="123"/>
        <end position="174"/>
    </location>
</feature>
<dbReference type="GO" id="GO:0006352">
    <property type="term" value="P:DNA-templated transcription initiation"/>
    <property type="evidence" value="ECO:0007669"/>
    <property type="project" value="InterPro"/>
</dbReference>
<dbReference type="InterPro" id="IPR014284">
    <property type="entry name" value="RNA_pol_sigma-70_dom"/>
</dbReference>
<dbReference type="PANTHER" id="PTHR43133:SF60">
    <property type="entry name" value="RNA POLYMERASE SIGMA FACTOR SIGV"/>
    <property type="match status" value="1"/>
</dbReference>
<evidence type="ECO:0000256" key="3">
    <source>
        <dbReference type="ARBA" id="ARBA00023082"/>
    </source>
</evidence>